<accession>A0AA36CTM5</accession>
<dbReference type="InterPro" id="IPR000717">
    <property type="entry name" value="PCI_dom"/>
</dbReference>
<name>A0AA36CTM5_9BILA</name>
<evidence type="ECO:0000259" key="5">
    <source>
        <dbReference type="PROSITE" id="PS50250"/>
    </source>
</evidence>
<dbReference type="EMBL" id="CATQJA010002626">
    <property type="protein sequence ID" value="CAJ0574146.1"/>
    <property type="molecule type" value="Genomic_DNA"/>
</dbReference>
<dbReference type="Pfam" id="PF01399">
    <property type="entry name" value="PCI"/>
    <property type="match status" value="1"/>
</dbReference>
<feature type="domain" description="PCI" evidence="5">
    <location>
        <begin position="644"/>
        <end position="820"/>
    </location>
</feature>
<dbReference type="GO" id="GO:0031369">
    <property type="term" value="F:translation initiation factor binding"/>
    <property type="evidence" value="ECO:0007669"/>
    <property type="project" value="InterPro"/>
</dbReference>
<dbReference type="Pfam" id="PF05470">
    <property type="entry name" value="eIF-3c_N"/>
    <property type="match status" value="1"/>
</dbReference>
<dbReference type="PROSITE" id="PS50250">
    <property type="entry name" value="PCI"/>
    <property type="match status" value="1"/>
</dbReference>
<reference evidence="6" key="1">
    <citation type="submission" date="2023-06" db="EMBL/GenBank/DDBJ databases">
        <authorList>
            <person name="Delattre M."/>
        </authorList>
    </citation>
    <scope>NUCLEOTIDE SEQUENCE</scope>
    <source>
        <strain evidence="6">AF72</strain>
    </source>
</reference>
<dbReference type="GO" id="GO:0003723">
    <property type="term" value="F:RNA binding"/>
    <property type="evidence" value="ECO:0007669"/>
    <property type="project" value="InterPro"/>
</dbReference>
<dbReference type="SMART" id="SM00088">
    <property type="entry name" value="PINT"/>
    <property type="match status" value="1"/>
</dbReference>
<feature type="compositionally biased region" description="Low complexity" evidence="4">
    <location>
        <begin position="226"/>
        <end position="235"/>
    </location>
</feature>
<feature type="compositionally biased region" description="Basic and acidic residues" evidence="4">
    <location>
        <begin position="866"/>
        <end position="875"/>
    </location>
</feature>
<evidence type="ECO:0000256" key="2">
    <source>
        <dbReference type="ARBA" id="ARBA00022540"/>
    </source>
</evidence>
<dbReference type="InterPro" id="IPR008905">
    <property type="entry name" value="EIF3C_N_dom"/>
</dbReference>
<dbReference type="HAMAP" id="MF_03002">
    <property type="entry name" value="eIF3c"/>
    <property type="match status" value="1"/>
</dbReference>
<keyword evidence="7" id="KW-1185">Reference proteome</keyword>
<feature type="non-terminal residue" evidence="6">
    <location>
        <position position="917"/>
    </location>
</feature>
<sequence length="917" mass="105679">MSRFFREGDSDSDASTDSSSSDDEREVLPTTRGVIRRDFAYPSDDEVEEKRVVKAHKDRKYEELKMLIRKTRNARNVKDFSALYDHFEELCKGFEKMKPILRRQNLPIPRFYVRYLVELEDFVQETWKDKDAKKTLSKVNQNGLNRLHQRVKKHAEGHTEPSLDLLAAVKEFRENPDPVGYESPEEEEKPEDEAPGAESGDEDEAPKPKAKAQKDVDSDSDEWSSDTDSTTSESSIDLGEQQMEELRKYFLKKEFRDDLPDEKKKKKEKRDDKQRRKKISIVSEDEEEEGWTEVGKKDEKVVLFPPKTEITIELFIEKFNEIMAVRGRKTTNRKQHVRTLQELYNIAEEKKFGGGVLVKVLFSIVSALFELSVSISDSMDFQTWHKALAAIINLTDLLIESGVHLSIGITEEDENLTDPEKPYKVNGSILLSIQRLDTELTKILQNADCHSTDYIDKLKGEKDLCGLIDKVHSFVDERLDSGLFEKAEICKIYMLRIDHLYYKYADTIELPNGVTAHALMEKLCKQIYALDDEKRLRQRAMLCHVYFLALHDEWHRARDLMLMSHLQAIVDHSDVSTQILYNRTICQLGLCAFRHGFIREAHQGLSEIQNTQRAKELLAQGIAMRQHDRTVEQEKLERSRQVPYHMHINVELMECVYLICSMLLEIPHMASHEFELRKRLLSRSFHYQLKQNEKSSLVGPPENTREHVVAASRAMLAGDWKKCRDFIVNEKMNGKVWNLFRNSDTVKKMVIQRIQEESLRTYLLMYSTVYTTVSLTKLAALFELEEKHVHSIISKMIISEELSATLDEPTGCVMMHRVEPSRLQLLALHLTDKLHQLAEQNEQVIEPRGAGGRGYNGPGTWFSNRGGDRGDDKKKQQFQGGRGGDQRGKGNVWGGGSSRGGHQQGRRGGHEGGRPRN</sequence>
<organism evidence="6 7">
    <name type="scientific">Mesorhabditis spiculigera</name>
    <dbReference type="NCBI Taxonomy" id="96644"/>
    <lineage>
        <taxon>Eukaryota</taxon>
        <taxon>Metazoa</taxon>
        <taxon>Ecdysozoa</taxon>
        <taxon>Nematoda</taxon>
        <taxon>Chromadorea</taxon>
        <taxon>Rhabditida</taxon>
        <taxon>Rhabditina</taxon>
        <taxon>Rhabditomorpha</taxon>
        <taxon>Rhabditoidea</taxon>
        <taxon>Rhabditidae</taxon>
        <taxon>Mesorhabditinae</taxon>
        <taxon>Mesorhabditis</taxon>
    </lineage>
</organism>
<feature type="region of interest" description="Disordered" evidence="4">
    <location>
        <begin position="175"/>
        <end position="241"/>
    </location>
</feature>
<comment type="caution">
    <text evidence="6">The sequence shown here is derived from an EMBL/GenBank/DDBJ whole genome shotgun (WGS) entry which is preliminary data.</text>
</comment>
<dbReference type="PANTHER" id="PTHR13937:SF0">
    <property type="entry name" value="EUKARYOTIC TRANSLATION INITIATION FACTOR 3 SUBUNIT C-RELATED"/>
    <property type="match status" value="1"/>
</dbReference>
<evidence type="ECO:0000256" key="1">
    <source>
        <dbReference type="ARBA" id="ARBA00022490"/>
    </source>
</evidence>
<feature type="compositionally biased region" description="Acidic residues" evidence="4">
    <location>
        <begin position="183"/>
        <end position="204"/>
    </location>
</feature>
<feature type="region of interest" description="Disordered" evidence="4">
    <location>
        <begin position="842"/>
        <end position="917"/>
    </location>
</feature>
<dbReference type="GO" id="GO:0005852">
    <property type="term" value="C:eukaryotic translation initiation factor 3 complex"/>
    <property type="evidence" value="ECO:0007669"/>
    <property type="project" value="InterPro"/>
</dbReference>
<keyword evidence="2" id="KW-0396">Initiation factor</keyword>
<dbReference type="SUPFAM" id="SSF46785">
    <property type="entry name" value="Winged helix' DNA-binding domain"/>
    <property type="match status" value="1"/>
</dbReference>
<evidence type="ECO:0000313" key="6">
    <source>
        <dbReference type="EMBL" id="CAJ0574146.1"/>
    </source>
</evidence>
<dbReference type="InterPro" id="IPR027516">
    <property type="entry name" value="EIF3C"/>
</dbReference>
<evidence type="ECO:0000313" key="7">
    <source>
        <dbReference type="Proteomes" id="UP001177023"/>
    </source>
</evidence>
<dbReference type="InterPro" id="IPR036390">
    <property type="entry name" value="WH_DNA-bd_sf"/>
</dbReference>
<keyword evidence="3" id="KW-0648">Protein biosynthesis</keyword>
<evidence type="ECO:0000256" key="4">
    <source>
        <dbReference type="SAM" id="MobiDB-lite"/>
    </source>
</evidence>
<dbReference type="InterPro" id="IPR058999">
    <property type="entry name" value="EIF3CL_C"/>
</dbReference>
<feature type="region of interest" description="Disordered" evidence="4">
    <location>
        <begin position="1"/>
        <end position="34"/>
    </location>
</feature>
<keyword evidence="1" id="KW-0963">Cytoplasm</keyword>
<dbReference type="GO" id="GO:0003743">
    <property type="term" value="F:translation initiation factor activity"/>
    <property type="evidence" value="ECO:0007669"/>
    <property type="project" value="UniProtKB-KW"/>
</dbReference>
<feature type="compositionally biased region" description="Basic and acidic residues" evidence="4">
    <location>
        <begin position="908"/>
        <end position="917"/>
    </location>
</feature>
<proteinExistence type="inferred from homology"/>
<dbReference type="Gene3D" id="1.25.40.570">
    <property type="match status" value="1"/>
</dbReference>
<dbReference type="Proteomes" id="UP001177023">
    <property type="component" value="Unassembled WGS sequence"/>
</dbReference>
<protein>
    <recommendedName>
        <fullName evidence="5">PCI domain-containing protein</fullName>
    </recommendedName>
</protein>
<gene>
    <name evidence="6" type="ORF">MSPICULIGERA_LOCUS12487</name>
</gene>
<feature type="compositionally biased region" description="Acidic residues" evidence="4">
    <location>
        <begin position="10"/>
        <end position="25"/>
    </location>
</feature>
<feature type="compositionally biased region" description="Gly residues" evidence="4">
    <location>
        <begin position="891"/>
        <end position="903"/>
    </location>
</feature>
<dbReference type="Pfam" id="PF26569">
    <property type="entry name" value="EIF3CL_C"/>
    <property type="match status" value="1"/>
</dbReference>
<dbReference type="AlphaFoldDB" id="A0AA36CTM5"/>
<evidence type="ECO:0000256" key="3">
    <source>
        <dbReference type="ARBA" id="ARBA00022917"/>
    </source>
</evidence>
<dbReference type="PANTHER" id="PTHR13937">
    <property type="entry name" value="EUKARYOTIC TRANSLATION INITATION FACTOR 3, SUBUNIT 8 EIF3S8 -RELATED"/>
    <property type="match status" value="1"/>
</dbReference>